<reference evidence="2" key="1">
    <citation type="submission" date="2021-04" db="EMBL/GenBank/DDBJ databases">
        <title>The complete genome sequence of Caulobacter sp. S6.</title>
        <authorList>
            <person name="Tang Y."/>
            <person name="Ouyang W."/>
            <person name="Liu Q."/>
            <person name="Huang B."/>
            <person name="Guo Z."/>
            <person name="Lei P."/>
        </authorList>
    </citation>
    <scope>NUCLEOTIDE SEQUENCE</scope>
    <source>
        <strain evidence="2">S6</strain>
    </source>
</reference>
<sequence>MPPRPTRNPLYFWLSMMIRATALVVVAGLRWPVLLDLAHGSLGPSPVYSLVTLAAVLILFGLLAWPLWRRFGARG</sequence>
<evidence type="ECO:0000313" key="3">
    <source>
        <dbReference type="Proteomes" id="UP000676409"/>
    </source>
</evidence>
<keyword evidence="3" id="KW-1185">Reference proteome</keyword>
<evidence type="ECO:0000256" key="1">
    <source>
        <dbReference type="SAM" id="Phobius"/>
    </source>
</evidence>
<dbReference type="KEGG" id="caul:KCG34_11670"/>
<protein>
    <submittedName>
        <fullName evidence="2">Uncharacterized protein</fullName>
    </submittedName>
</protein>
<dbReference type="RefSeq" id="WP_211940515.1">
    <property type="nucleotide sequence ID" value="NZ_CP073078.1"/>
</dbReference>
<organism evidence="2 3">
    <name type="scientific">Phenylobacterium montanum</name>
    <dbReference type="NCBI Taxonomy" id="2823693"/>
    <lineage>
        <taxon>Bacteria</taxon>
        <taxon>Pseudomonadati</taxon>
        <taxon>Pseudomonadota</taxon>
        <taxon>Alphaproteobacteria</taxon>
        <taxon>Caulobacterales</taxon>
        <taxon>Caulobacteraceae</taxon>
        <taxon>Phenylobacterium</taxon>
    </lineage>
</organism>
<evidence type="ECO:0000313" key="2">
    <source>
        <dbReference type="EMBL" id="QUD90464.1"/>
    </source>
</evidence>
<gene>
    <name evidence="2" type="ORF">KCG34_11670</name>
</gene>
<name>A0A975IXB7_9CAUL</name>
<dbReference type="EMBL" id="CP073078">
    <property type="protein sequence ID" value="QUD90464.1"/>
    <property type="molecule type" value="Genomic_DNA"/>
</dbReference>
<dbReference type="AlphaFoldDB" id="A0A975IXB7"/>
<keyword evidence="1" id="KW-0472">Membrane</keyword>
<dbReference type="Proteomes" id="UP000676409">
    <property type="component" value="Chromosome"/>
</dbReference>
<feature type="transmembrane region" description="Helical" evidence="1">
    <location>
        <begin position="12"/>
        <end position="35"/>
    </location>
</feature>
<keyword evidence="1" id="KW-0812">Transmembrane</keyword>
<accession>A0A975IXB7</accession>
<proteinExistence type="predicted"/>
<keyword evidence="1" id="KW-1133">Transmembrane helix</keyword>
<feature type="transmembrane region" description="Helical" evidence="1">
    <location>
        <begin position="47"/>
        <end position="68"/>
    </location>
</feature>